<feature type="non-terminal residue" evidence="1">
    <location>
        <position position="1"/>
    </location>
</feature>
<protein>
    <submittedName>
        <fullName evidence="1">Uncharacterized protein</fullName>
    </submittedName>
</protein>
<sequence>HPAFFFKAGWLGTLTTHRVPENQGLELDLDLDLELVELWHVQNFAHVRGLFRGEFHDRAKFVGTSVRADLPSWYAVLAVPAQPVILARVHADRNAIKFRSPQRILVAARKFGIEALAGRNDLLPAQRRAAVPVLGCAVGVVALPTARVFAPNNRRAALLAAAHSAL</sequence>
<dbReference type="EMBL" id="BLRX01000713">
    <property type="protein sequence ID" value="GFP26582.1"/>
    <property type="molecule type" value="Genomic_DNA"/>
</dbReference>
<evidence type="ECO:0000313" key="1">
    <source>
        <dbReference type="EMBL" id="GFP26582.1"/>
    </source>
</evidence>
<organism evidence="1 2">
    <name type="scientific">Candidatus Hakubella thermalkaliphila</name>
    <dbReference type="NCBI Taxonomy" id="2754717"/>
    <lineage>
        <taxon>Bacteria</taxon>
        <taxon>Bacillati</taxon>
        <taxon>Actinomycetota</taxon>
        <taxon>Actinomycetota incertae sedis</taxon>
        <taxon>Candidatus Hakubellales</taxon>
        <taxon>Candidatus Hakubellaceae</taxon>
        <taxon>Candidatus Hakubella</taxon>
    </lineage>
</organism>
<reference evidence="1 2" key="1">
    <citation type="journal article" date="2020" name="Front. Microbiol.">
        <title>Single-cell genomics of novel Actinobacteria with the Wood-Ljungdahl pathway discovered in a serpentinizing system.</title>
        <authorList>
            <person name="Merino N."/>
            <person name="Kawai M."/>
            <person name="Boyd E.S."/>
            <person name="Colman D.R."/>
            <person name="McGlynn S.E."/>
            <person name="Nealson K.H."/>
            <person name="Kurokawa K."/>
            <person name="Hongoh Y."/>
        </authorList>
    </citation>
    <scope>NUCLEOTIDE SEQUENCE [LARGE SCALE GENOMIC DNA]</scope>
    <source>
        <strain evidence="1 2">S25</strain>
    </source>
</reference>
<dbReference type="Proteomes" id="UP000543224">
    <property type="component" value="Unassembled WGS sequence"/>
</dbReference>
<gene>
    <name evidence="1" type="ORF">HKBW3S25_02078</name>
</gene>
<feature type="non-terminal residue" evidence="1">
    <location>
        <position position="166"/>
    </location>
</feature>
<evidence type="ECO:0000313" key="2">
    <source>
        <dbReference type="Proteomes" id="UP000543224"/>
    </source>
</evidence>
<comment type="caution">
    <text evidence="1">The sequence shown here is derived from an EMBL/GenBank/DDBJ whole genome shotgun (WGS) entry which is preliminary data.</text>
</comment>
<dbReference type="AlphaFoldDB" id="A0A6V8P225"/>
<name>A0A6V8P225_9ACTN</name>
<proteinExistence type="predicted"/>
<accession>A0A6V8P225</accession>